<feature type="domain" description="Stage IV sporulation protein A ATPase" evidence="1">
    <location>
        <begin position="2"/>
        <end position="104"/>
    </location>
</feature>
<evidence type="ECO:0000259" key="1">
    <source>
        <dbReference type="Pfam" id="PF09547"/>
    </source>
</evidence>
<dbReference type="Proteomes" id="UP000217065">
    <property type="component" value="Unassembled WGS sequence"/>
</dbReference>
<dbReference type="Pfam" id="PF09547">
    <property type="entry name" value="SpoIVA_ATPase"/>
    <property type="match status" value="1"/>
</dbReference>
<sequence>MDEKPQSSAGLEIMTTEPKFIPAQAVSVPIHVSNIHMKLRFVDCVGYMIDSIGNHDKLIQTPWNQEPIPFQQAAKLGTDKVIRDHSTVGFVVSTDGTVNGIARDLVT</sequence>
<gene>
    <name evidence="2" type="ORF">CF394_02870</name>
</gene>
<evidence type="ECO:0000313" key="3">
    <source>
        <dbReference type="Proteomes" id="UP000217065"/>
    </source>
</evidence>
<keyword evidence="3" id="KW-1185">Reference proteome</keyword>
<dbReference type="AlphaFoldDB" id="A0A264W719"/>
<dbReference type="OrthoDB" id="9761464at2"/>
<proteinExistence type="predicted"/>
<comment type="caution">
    <text evidence="2">The sequence shown here is derived from an EMBL/GenBank/DDBJ whole genome shotgun (WGS) entry which is preliminary data.</text>
</comment>
<dbReference type="InterPro" id="IPR046842">
    <property type="entry name" value="SpoIVA_ATPase"/>
</dbReference>
<name>A0A264W719_9BACL</name>
<evidence type="ECO:0000313" key="2">
    <source>
        <dbReference type="EMBL" id="OZS79380.1"/>
    </source>
</evidence>
<protein>
    <recommendedName>
        <fullName evidence="1">Stage IV sporulation protein A ATPase domain-containing protein</fullName>
    </recommendedName>
</protein>
<reference evidence="2 3" key="1">
    <citation type="submission" date="2017-07" db="EMBL/GenBank/DDBJ databases">
        <title>Tetzosporium hominis gen.nov. sp.nov.</title>
        <authorList>
            <person name="Tetz G."/>
            <person name="Tetz V."/>
        </authorList>
    </citation>
    <scope>NUCLEOTIDE SEQUENCE [LARGE SCALE GENOMIC DNA]</scope>
    <source>
        <strain evidence="2 3">VT-49</strain>
    </source>
</reference>
<accession>A0A264W719</accession>
<organism evidence="2 3">
    <name type="scientific">Tetzosporium hominis</name>
    <dbReference type="NCBI Taxonomy" id="2020506"/>
    <lineage>
        <taxon>Bacteria</taxon>
        <taxon>Bacillati</taxon>
        <taxon>Bacillota</taxon>
        <taxon>Bacilli</taxon>
        <taxon>Bacillales</taxon>
        <taxon>Caryophanaceae</taxon>
        <taxon>Tetzosporium</taxon>
    </lineage>
</organism>
<dbReference type="EMBL" id="NOKQ01000134">
    <property type="protein sequence ID" value="OZS79380.1"/>
    <property type="molecule type" value="Genomic_DNA"/>
</dbReference>